<keyword evidence="4" id="KW-1185">Reference proteome</keyword>
<dbReference type="STRING" id="348151.IV55_GL001714"/>
<evidence type="ECO:0000256" key="1">
    <source>
        <dbReference type="SAM" id="MobiDB-lite"/>
    </source>
</evidence>
<keyword evidence="2" id="KW-0812">Transmembrane</keyword>
<reference evidence="3 4" key="1">
    <citation type="journal article" date="2015" name="Genome Announc.">
        <title>Expanding the biotechnology potential of lactobacilli through comparative genomics of 213 strains and associated genera.</title>
        <authorList>
            <person name="Sun Z."/>
            <person name="Harris H.M."/>
            <person name="McCann A."/>
            <person name="Guo C."/>
            <person name="Argimon S."/>
            <person name="Zhang W."/>
            <person name="Yang X."/>
            <person name="Jeffery I.B."/>
            <person name="Cooney J.C."/>
            <person name="Kagawa T.F."/>
            <person name="Liu W."/>
            <person name="Song Y."/>
            <person name="Salvetti E."/>
            <person name="Wrobel A."/>
            <person name="Rasinkangas P."/>
            <person name="Parkhill J."/>
            <person name="Rea M.C."/>
            <person name="O'Sullivan O."/>
            <person name="Ritari J."/>
            <person name="Douillard F.P."/>
            <person name="Paul Ross R."/>
            <person name="Yang R."/>
            <person name="Briner A.E."/>
            <person name="Felis G.E."/>
            <person name="de Vos W.M."/>
            <person name="Barrangou R."/>
            <person name="Klaenhammer T.R."/>
            <person name="Caufield P.W."/>
            <person name="Cui Y."/>
            <person name="Zhang H."/>
            <person name="O'Toole P.W."/>
        </authorList>
    </citation>
    <scope>NUCLEOTIDE SEQUENCE [LARGE SCALE GENOMIC DNA]</scope>
    <source>
        <strain evidence="3 4">DSM 22696</strain>
    </source>
</reference>
<organism evidence="3 4">
    <name type="scientific">Furfurilactobacillus siliginis</name>
    <dbReference type="NCBI Taxonomy" id="348151"/>
    <lineage>
        <taxon>Bacteria</taxon>
        <taxon>Bacillati</taxon>
        <taxon>Bacillota</taxon>
        <taxon>Bacilli</taxon>
        <taxon>Lactobacillales</taxon>
        <taxon>Lactobacillaceae</taxon>
        <taxon>Furfurilactobacillus</taxon>
    </lineage>
</organism>
<keyword evidence="2" id="KW-1133">Transmembrane helix</keyword>
<protein>
    <submittedName>
        <fullName evidence="3">Uncharacterized protein</fullName>
    </submittedName>
</protein>
<dbReference type="Proteomes" id="UP000051139">
    <property type="component" value="Unassembled WGS sequence"/>
</dbReference>
<dbReference type="AlphaFoldDB" id="A0A0R2L374"/>
<accession>A0A0R2L374</accession>
<evidence type="ECO:0000313" key="3">
    <source>
        <dbReference type="EMBL" id="KRN96033.1"/>
    </source>
</evidence>
<evidence type="ECO:0000256" key="2">
    <source>
        <dbReference type="SAM" id="Phobius"/>
    </source>
</evidence>
<gene>
    <name evidence="3" type="ORF">IV55_GL001714</name>
</gene>
<comment type="caution">
    <text evidence="3">The sequence shown here is derived from an EMBL/GenBank/DDBJ whole genome shotgun (WGS) entry which is preliminary data.</text>
</comment>
<feature type="region of interest" description="Disordered" evidence="1">
    <location>
        <begin position="44"/>
        <end position="95"/>
    </location>
</feature>
<feature type="transmembrane region" description="Helical" evidence="2">
    <location>
        <begin position="15"/>
        <end position="35"/>
    </location>
</feature>
<proteinExistence type="predicted"/>
<name>A0A0R2L374_9LACO</name>
<sequence>MEEINMRSERPRQNWLLVTATIIGVLILVMLAFLIGKVMTGNQSSAASSAPRTSSSQSVSSSQSTSSSAATTTSSASQAPERGQKSGSETVGGPYSVSTEELNALSAFHVSGMMNMPGSITLDLNDQSGAGTADFRGPDYLSGSMNVTYYSIPTTSIRIFGAKNHSIRTVKVNSEIRFDDDNPSNELTTSGSMYAFKNRDGGISLAIPNYAGNVDDSERDVLQEVLQ</sequence>
<keyword evidence="2" id="KW-0472">Membrane</keyword>
<evidence type="ECO:0000313" key="4">
    <source>
        <dbReference type="Proteomes" id="UP000051139"/>
    </source>
</evidence>
<feature type="compositionally biased region" description="Low complexity" evidence="1">
    <location>
        <begin position="44"/>
        <end position="79"/>
    </location>
</feature>
<dbReference type="PATRIC" id="fig|348151.3.peg.1766"/>
<dbReference type="EMBL" id="JQCB01000006">
    <property type="protein sequence ID" value="KRN96033.1"/>
    <property type="molecule type" value="Genomic_DNA"/>
</dbReference>